<accession>A0A6G1HMC3</accession>
<keyword evidence="3" id="KW-1185">Reference proteome</keyword>
<organism evidence="2 3">
    <name type="scientific">Trichodelitschia bisporula</name>
    <dbReference type="NCBI Taxonomy" id="703511"/>
    <lineage>
        <taxon>Eukaryota</taxon>
        <taxon>Fungi</taxon>
        <taxon>Dikarya</taxon>
        <taxon>Ascomycota</taxon>
        <taxon>Pezizomycotina</taxon>
        <taxon>Dothideomycetes</taxon>
        <taxon>Dothideomycetes incertae sedis</taxon>
        <taxon>Phaeotrichales</taxon>
        <taxon>Phaeotrichaceae</taxon>
        <taxon>Trichodelitschia</taxon>
    </lineage>
</organism>
<dbReference type="Pfam" id="PF24852">
    <property type="entry name" value="DUF7726"/>
    <property type="match status" value="1"/>
</dbReference>
<reference evidence="2" key="1">
    <citation type="journal article" date="2020" name="Stud. Mycol.">
        <title>101 Dothideomycetes genomes: a test case for predicting lifestyles and emergence of pathogens.</title>
        <authorList>
            <person name="Haridas S."/>
            <person name="Albert R."/>
            <person name="Binder M."/>
            <person name="Bloem J."/>
            <person name="Labutti K."/>
            <person name="Salamov A."/>
            <person name="Andreopoulos B."/>
            <person name="Baker S."/>
            <person name="Barry K."/>
            <person name="Bills G."/>
            <person name="Bluhm B."/>
            <person name="Cannon C."/>
            <person name="Castanera R."/>
            <person name="Culley D."/>
            <person name="Daum C."/>
            <person name="Ezra D."/>
            <person name="Gonzalez J."/>
            <person name="Henrissat B."/>
            <person name="Kuo A."/>
            <person name="Liang C."/>
            <person name="Lipzen A."/>
            <person name="Lutzoni F."/>
            <person name="Magnuson J."/>
            <person name="Mondo S."/>
            <person name="Nolan M."/>
            <person name="Ohm R."/>
            <person name="Pangilinan J."/>
            <person name="Park H.-J."/>
            <person name="Ramirez L."/>
            <person name="Alfaro M."/>
            <person name="Sun H."/>
            <person name="Tritt A."/>
            <person name="Yoshinaga Y."/>
            <person name="Zwiers L.-H."/>
            <person name="Turgeon B."/>
            <person name="Goodwin S."/>
            <person name="Spatafora J."/>
            <person name="Crous P."/>
            <person name="Grigoriev I."/>
        </authorList>
    </citation>
    <scope>NUCLEOTIDE SEQUENCE</scope>
    <source>
        <strain evidence="2">CBS 262.69</strain>
    </source>
</reference>
<dbReference type="AlphaFoldDB" id="A0A6G1HMC3"/>
<dbReference type="InterPro" id="IPR056143">
    <property type="entry name" value="DUF7726"/>
</dbReference>
<sequence>VELPGKKDDNVPVFDTCNEVRRKIGAHLAKTGVTQTGFLRELEKMFHTEPVKLRPSTMQTFRQKHGTDAGNTNKVYYAAYVDFEKERILRDKPKSKMRLEREEAWGAEG</sequence>
<name>A0A6G1HMC3_9PEZI</name>
<dbReference type="PANTHER" id="PTHR42339:SF1">
    <property type="entry name" value="HISTONE H1"/>
    <property type="match status" value="1"/>
</dbReference>
<proteinExistence type="predicted"/>
<feature type="non-terminal residue" evidence="2">
    <location>
        <position position="109"/>
    </location>
</feature>
<evidence type="ECO:0000313" key="2">
    <source>
        <dbReference type="EMBL" id="KAF2397006.1"/>
    </source>
</evidence>
<dbReference type="OrthoDB" id="2592504at2759"/>
<dbReference type="Proteomes" id="UP000799640">
    <property type="component" value="Unassembled WGS sequence"/>
</dbReference>
<evidence type="ECO:0000259" key="1">
    <source>
        <dbReference type="Pfam" id="PF24852"/>
    </source>
</evidence>
<feature type="domain" description="DUF7726" evidence="1">
    <location>
        <begin position="12"/>
        <end position="92"/>
    </location>
</feature>
<dbReference type="PANTHER" id="PTHR42339">
    <property type="entry name" value="HISTONE H1"/>
    <property type="match status" value="1"/>
</dbReference>
<gene>
    <name evidence="2" type="ORF">EJ06DRAFT_450999</name>
</gene>
<feature type="non-terminal residue" evidence="2">
    <location>
        <position position="1"/>
    </location>
</feature>
<protein>
    <recommendedName>
        <fullName evidence="1">DUF7726 domain-containing protein</fullName>
    </recommendedName>
</protein>
<dbReference type="EMBL" id="ML996705">
    <property type="protein sequence ID" value="KAF2397006.1"/>
    <property type="molecule type" value="Genomic_DNA"/>
</dbReference>
<evidence type="ECO:0000313" key="3">
    <source>
        <dbReference type="Proteomes" id="UP000799640"/>
    </source>
</evidence>